<feature type="region of interest" description="Disordered" evidence="1">
    <location>
        <begin position="1"/>
        <end position="29"/>
    </location>
</feature>
<evidence type="ECO:0000313" key="3">
    <source>
        <dbReference type="EMBL" id="ROR45035.1"/>
    </source>
</evidence>
<keyword evidence="2" id="KW-0812">Transmembrane</keyword>
<evidence type="ECO:0000256" key="2">
    <source>
        <dbReference type="SAM" id="Phobius"/>
    </source>
</evidence>
<keyword evidence="2" id="KW-1133">Transmembrane helix</keyword>
<evidence type="ECO:0000313" key="4">
    <source>
        <dbReference type="EMBL" id="RPE35397.1"/>
    </source>
</evidence>
<dbReference type="AlphaFoldDB" id="A0A3N4S4B9"/>
<organism evidence="4 5">
    <name type="scientific">Kitasatospora cineracea</name>
    <dbReference type="NCBI Taxonomy" id="88074"/>
    <lineage>
        <taxon>Bacteria</taxon>
        <taxon>Bacillati</taxon>
        <taxon>Actinomycetota</taxon>
        <taxon>Actinomycetes</taxon>
        <taxon>Kitasatosporales</taxon>
        <taxon>Streptomycetaceae</taxon>
        <taxon>Kitasatospora</taxon>
    </lineage>
</organism>
<keyword evidence="5" id="KW-1185">Reference proteome</keyword>
<dbReference type="EMBL" id="RKQG01000001">
    <property type="protein sequence ID" value="RPE35397.1"/>
    <property type="molecule type" value="Genomic_DNA"/>
</dbReference>
<comment type="caution">
    <text evidence="4">The sequence shown here is derived from an EMBL/GenBank/DDBJ whole genome shotgun (WGS) entry which is preliminary data.</text>
</comment>
<proteinExistence type="predicted"/>
<evidence type="ECO:0000313" key="5">
    <source>
        <dbReference type="Proteomes" id="UP000266906"/>
    </source>
</evidence>
<protein>
    <submittedName>
        <fullName evidence="4">Uncharacterized protein DUF3105</fullName>
    </submittedName>
</protein>
<dbReference type="Proteomes" id="UP000266906">
    <property type="component" value="Unassembled WGS sequence"/>
</dbReference>
<dbReference type="Proteomes" id="UP000267408">
    <property type="component" value="Unassembled WGS sequence"/>
</dbReference>
<dbReference type="OrthoDB" id="164831at2"/>
<feature type="compositionally biased region" description="Polar residues" evidence="1">
    <location>
        <begin position="1"/>
        <end position="12"/>
    </location>
</feature>
<dbReference type="InterPro" id="IPR021454">
    <property type="entry name" value="DUF3105"/>
</dbReference>
<reference evidence="5 6" key="1">
    <citation type="submission" date="2018-11" db="EMBL/GenBank/DDBJ databases">
        <title>Sequencing the genomes of 1000 actinobacteria strains.</title>
        <authorList>
            <person name="Klenk H.-P."/>
        </authorList>
    </citation>
    <scope>NUCLEOTIDE SEQUENCE [LARGE SCALE GENOMIC DNA]</scope>
    <source>
        <strain evidence="3 6">DSM 44780</strain>
        <strain evidence="4 5">DSM 44781</strain>
    </source>
</reference>
<dbReference type="EMBL" id="RJVJ01000001">
    <property type="protein sequence ID" value="ROR45035.1"/>
    <property type="molecule type" value="Genomic_DNA"/>
</dbReference>
<gene>
    <name evidence="4" type="ORF">EDD38_3746</name>
    <name evidence="3" type="ORF">EDD39_3246</name>
</gene>
<dbReference type="RefSeq" id="WP_123556716.1">
    <property type="nucleotide sequence ID" value="NZ_JBEYIY010000003.1"/>
</dbReference>
<keyword evidence="2" id="KW-0472">Membrane</keyword>
<evidence type="ECO:0000256" key="1">
    <source>
        <dbReference type="SAM" id="MobiDB-lite"/>
    </source>
</evidence>
<evidence type="ECO:0000313" key="6">
    <source>
        <dbReference type="Proteomes" id="UP000267408"/>
    </source>
</evidence>
<dbReference type="Pfam" id="PF11303">
    <property type="entry name" value="DUF3105"/>
    <property type="match status" value="1"/>
</dbReference>
<accession>A0A3N4S4B9</accession>
<accession>A0A8G1XC65</accession>
<name>A0A3N4S4B9_9ACTN</name>
<sequence>MGSASKQSNPTGKQPKPGSKAAQQADRRARIAELRAVEQRRERRNKTITIGISSVLLLAMIGGGSWLVMDSKDKSDKKKAAATAAAEAAQKAKDDASKADIPGLQTFGKLTQNHVKTEVKYPQTPPVGGDHDPVWQTCMGNVYDKPVRNENAVHSLEHGAVWVTYNGKATPEDIKTLSDKVKATPYSLMSPYPDEPGTITLTAWSNQLVVDSASDPRVATFFAKFVQGPQTLEQGASCSSGQM</sequence>
<feature type="transmembrane region" description="Helical" evidence="2">
    <location>
        <begin position="48"/>
        <end position="69"/>
    </location>
</feature>